<organism evidence="2 3">
    <name type="scientific">Arthrobacter rhombi</name>
    <dbReference type="NCBI Taxonomy" id="71253"/>
    <lineage>
        <taxon>Bacteria</taxon>
        <taxon>Bacillati</taxon>
        <taxon>Actinomycetota</taxon>
        <taxon>Actinomycetes</taxon>
        <taxon>Micrococcales</taxon>
        <taxon>Micrococcaceae</taxon>
        <taxon>Arthrobacter</taxon>
    </lineage>
</organism>
<dbReference type="Proteomes" id="UP000195913">
    <property type="component" value="Unassembled WGS sequence"/>
</dbReference>
<dbReference type="SMART" id="SM00530">
    <property type="entry name" value="HTH_XRE"/>
    <property type="match status" value="1"/>
</dbReference>
<keyword evidence="3" id="KW-1185">Reference proteome</keyword>
<dbReference type="CDD" id="cd00093">
    <property type="entry name" value="HTH_XRE"/>
    <property type="match status" value="1"/>
</dbReference>
<proteinExistence type="predicted"/>
<evidence type="ECO:0000313" key="3">
    <source>
        <dbReference type="Proteomes" id="UP000195913"/>
    </source>
</evidence>
<name>A0A1R4G9M2_9MICC</name>
<dbReference type="PROSITE" id="PS50943">
    <property type="entry name" value="HTH_CROC1"/>
    <property type="match status" value="1"/>
</dbReference>
<protein>
    <recommendedName>
        <fullName evidence="1">HTH cro/C1-type domain-containing protein</fullName>
    </recommendedName>
</protein>
<dbReference type="GO" id="GO:0003677">
    <property type="term" value="F:DNA binding"/>
    <property type="evidence" value="ECO:0007669"/>
    <property type="project" value="InterPro"/>
</dbReference>
<dbReference type="InterPro" id="IPR001387">
    <property type="entry name" value="Cro/C1-type_HTH"/>
</dbReference>
<reference evidence="2 3" key="1">
    <citation type="submission" date="2017-02" db="EMBL/GenBank/DDBJ databases">
        <authorList>
            <person name="Peterson S.W."/>
        </authorList>
    </citation>
    <scope>NUCLEOTIDE SEQUENCE [LARGE SCALE GENOMIC DNA]</scope>
    <source>
        <strain evidence="2 3">B Ar 00.02</strain>
    </source>
</reference>
<gene>
    <name evidence="2" type="ORF">FM101_08875</name>
</gene>
<dbReference type="InterPro" id="IPR010982">
    <property type="entry name" value="Lambda_DNA-bd_dom_sf"/>
</dbReference>
<dbReference type="EMBL" id="FUHW01000032">
    <property type="protein sequence ID" value="SJM64891.1"/>
    <property type="molecule type" value="Genomic_DNA"/>
</dbReference>
<accession>A0A1R4G9M2</accession>
<sequence length="186" mass="20965">MVGERIRSARKRRGWTQLELAREAGVSRKFLGDLEAGHPGASLGLTLIVLNKLDLNVTAGPHERDFRIDFESTLSRGDYDFALRLLGEYAQRVVEEGPSMMITRAPRIKDQAYRAALAAITRWAAAKVGSCSPRWAKDSKPASSPMFPSEKLHPMSKAMKDLIRRETPRELASMNVWMRERDLTRA</sequence>
<dbReference type="SUPFAM" id="SSF47413">
    <property type="entry name" value="lambda repressor-like DNA-binding domains"/>
    <property type="match status" value="1"/>
</dbReference>
<dbReference type="AlphaFoldDB" id="A0A1R4G9M2"/>
<dbReference type="Pfam" id="PF01381">
    <property type="entry name" value="HTH_3"/>
    <property type="match status" value="1"/>
</dbReference>
<evidence type="ECO:0000259" key="1">
    <source>
        <dbReference type="PROSITE" id="PS50943"/>
    </source>
</evidence>
<dbReference type="Gene3D" id="1.10.260.40">
    <property type="entry name" value="lambda repressor-like DNA-binding domains"/>
    <property type="match status" value="1"/>
</dbReference>
<feature type="domain" description="HTH cro/C1-type" evidence="1">
    <location>
        <begin position="6"/>
        <end position="37"/>
    </location>
</feature>
<evidence type="ECO:0000313" key="2">
    <source>
        <dbReference type="EMBL" id="SJM64891.1"/>
    </source>
</evidence>